<evidence type="ECO:0000256" key="3">
    <source>
        <dbReference type="ARBA" id="ARBA00022806"/>
    </source>
</evidence>
<sequence length="788" mass="83483">MSGSASGLARETAGEQARVDERYDRLDLLRTSTEERLREVRAAGSSGTPAARMERDAFATLYEDRLAQLRAVEDRLVFGRLDLEGGDVRYVGRIGLSDSSQEQLLTDWRAPAAEPFYRATAADPLGVVRRRHLTLTGRTVTALEDDVVADGAALPEGMVVAGGGALMAAVTAARTGRMRDVVATLQAEQDAVVRAPLPGVLVVQGGPGTGKTAVALHRAAYLLYAHRERIARSGVLVVGPNRAFLRYIDQVLPALGETGVVMASLGELFPGVRATAVDDDAVAALKGDPRMVELLAAAVRRRQRVPAQPRRLVVGNHRVVLRPRTVSAARDSARDSHQSHNAARATFVRRVMNDLVRQLASAHGTRSDELDADTRQSLEAELRESPDVRREVNLCWMPLTPAGVLRDLWAKRDHLAGAAAEASRHDRGWRREELALLAREKAAPLTTADVPLLDELAELLGEDPTSGAADAARAARERSDLVAQARSVLESGMVDPSGGGALSAEGLAERWATDGPRGSVAERAESDRTWAYGHVVVDEAQELSVMAWRVLARRCPSRSMTVVGDLAQTSSAAGARDWGQALAPVLGTGTRTRSGVDLSRTFTLSRLTVNYRTPRQVMDLASRVLEAHGLPEEAPSSIRDAEVPPAAVSAPAPAGSPAWTAAVVDAVRDQVVALGAGRLAVVAPQPLVAGLRSALGEALDDGEVRSVDEPADAAVTVSDVTGVKGLEFDAVVLCEPAAVVDASPRGAGDLYVALTRPTQRLLVVSSAPLPAGMEELAGGLSAPAHRHG</sequence>
<dbReference type="GO" id="GO:0043138">
    <property type="term" value="F:3'-5' DNA helicase activity"/>
    <property type="evidence" value="ECO:0007669"/>
    <property type="project" value="TreeGrafter"/>
</dbReference>
<dbReference type="Gene3D" id="3.40.50.300">
    <property type="entry name" value="P-loop containing nucleotide triphosphate hydrolases"/>
    <property type="match status" value="2"/>
</dbReference>
<dbReference type="SUPFAM" id="SSF52540">
    <property type="entry name" value="P-loop containing nucleoside triphosphate hydrolases"/>
    <property type="match status" value="1"/>
</dbReference>
<dbReference type="EMBL" id="VKAC01000006">
    <property type="protein sequence ID" value="TXR55942.1"/>
    <property type="molecule type" value="Genomic_DNA"/>
</dbReference>
<accession>A0A5C8ZDL7</accession>
<keyword evidence="2 5" id="KW-0378">Hydrolase</keyword>
<evidence type="ECO:0000259" key="6">
    <source>
        <dbReference type="PROSITE" id="PS51198"/>
    </source>
</evidence>
<dbReference type="PANTHER" id="PTHR11070">
    <property type="entry name" value="UVRD / RECB / PCRA DNA HELICASE FAMILY MEMBER"/>
    <property type="match status" value="1"/>
</dbReference>
<comment type="caution">
    <text evidence="7">The sequence shown here is derived from an EMBL/GenBank/DDBJ whole genome shotgun (WGS) entry which is preliminary data.</text>
</comment>
<evidence type="ECO:0000313" key="7">
    <source>
        <dbReference type="EMBL" id="TXR55942.1"/>
    </source>
</evidence>
<dbReference type="PROSITE" id="PS51198">
    <property type="entry name" value="UVRD_HELICASE_ATP_BIND"/>
    <property type="match status" value="1"/>
</dbReference>
<dbReference type="RefSeq" id="WP_147926377.1">
    <property type="nucleotide sequence ID" value="NZ_VKAC01000006.1"/>
</dbReference>
<evidence type="ECO:0000256" key="2">
    <source>
        <dbReference type="ARBA" id="ARBA00022801"/>
    </source>
</evidence>
<evidence type="ECO:0000313" key="8">
    <source>
        <dbReference type="Proteomes" id="UP000321234"/>
    </source>
</evidence>
<dbReference type="GO" id="GO:0003677">
    <property type="term" value="F:DNA binding"/>
    <property type="evidence" value="ECO:0007669"/>
    <property type="project" value="InterPro"/>
</dbReference>
<dbReference type="GO" id="GO:0005524">
    <property type="term" value="F:ATP binding"/>
    <property type="evidence" value="ECO:0007669"/>
    <property type="project" value="UniProtKB-UniRule"/>
</dbReference>
<keyword evidence="1 5" id="KW-0547">Nucleotide-binding</keyword>
<dbReference type="InterPro" id="IPR014016">
    <property type="entry name" value="UvrD-like_ATP-bd"/>
</dbReference>
<reference evidence="7 8" key="1">
    <citation type="submission" date="2019-07" db="EMBL/GenBank/DDBJ databases">
        <title>Quadrisphaera sp. strain DD2A genome sequencing and assembly.</title>
        <authorList>
            <person name="Kim I."/>
        </authorList>
    </citation>
    <scope>NUCLEOTIDE SEQUENCE [LARGE SCALE GENOMIC DNA]</scope>
    <source>
        <strain evidence="7 8">DD2A</strain>
    </source>
</reference>
<dbReference type="OrthoDB" id="9787585at2"/>
<evidence type="ECO:0000256" key="4">
    <source>
        <dbReference type="ARBA" id="ARBA00022840"/>
    </source>
</evidence>
<dbReference type="GO" id="GO:0005829">
    <property type="term" value="C:cytosol"/>
    <property type="evidence" value="ECO:0007669"/>
    <property type="project" value="TreeGrafter"/>
</dbReference>
<name>A0A5C8ZDL7_9ACTN</name>
<dbReference type="InterPro" id="IPR027417">
    <property type="entry name" value="P-loop_NTPase"/>
</dbReference>
<dbReference type="Proteomes" id="UP000321234">
    <property type="component" value="Unassembled WGS sequence"/>
</dbReference>
<dbReference type="PANTHER" id="PTHR11070:SF45">
    <property type="entry name" value="DNA 3'-5' HELICASE"/>
    <property type="match status" value="1"/>
</dbReference>
<dbReference type="AlphaFoldDB" id="A0A5C8ZDL7"/>
<protein>
    <submittedName>
        <fullName evidence="7">AAA family ATPase</fullName>
    </submittedName>
</protein>
<keyword evidence="8" id="KW-1185">Reference proteome</keyword>
<proteinExistence type="predicted"/>
<organism evidence="7 8">
    <name type="scientific">Quadrisphaera setariae</name>
    <dbReference type="NCBI Taxonomy" id="2593304"/>
    <lineage>
        <taxon>Bacteria</taxon>
        <taxon>Bacillati</taxon>
        <taxon>Actinomycetota</taxon>
        <taxon>Actinomycetes</taxon>
        <taxon>Kineosporiales</taxon>
        <taxon>Kineosporiaceae</taxon>
        <taxon>Quadrisphaera</taxon>
    </lineage>
</organism>
<feature type="domain" description="UvrD-like helicase ATP-binding" evidence="6">
    <location>
        <begin position="184"/>
        <end position="614"/>
    </location>
</feature>
<evidence type="ECO:0000256" key="5">
    <source>
        <dbReference type="PROSITE-ProRule" id="PRU00560"/>
    </source>
</evidence>
<dbReference type="InterPro" id="IPR000212">
    <property type="entry name" value="DNA_helicase_UvrD/REP"/>
</dbReference>
<dbReference type="GO" id="GO:0000725">
    <property type="term" value="P:recombinational repair"/>
    <property type="evidence" value="ECO:0007669"/>
    <property type="project" value="TreeGrafter"/>
</dbReference>
<gene>
    <name evidence="7" type="ORF">FMM08_10705</name>
</gene>
<evidence type="ECO:0000256" key="1">
    <source>
        <dbReference type="ARBA" id="ARBA00022741"/>
    </source>
</evidence>
<keyword evidence="3 5" id="KW-0347">Helicase</keyword>
<keyword evidence="4 5" id="KW-0067">ATP-binding</keyword>
<feature type="binding site" evidence="5">
    <location>
        <begin position="205"/>
        <end position="212"/>
    </location>
    <ligand>
        <name>ATP</name>
        <dbReference type="ChEBI" id="CHEBI:30616"/>
    </ligand>
</feature>
<dbReference type="GO" id="GO:0016787">
    <property type="term" value="F:hydrolase activity"/>
    <property type="evidence" value="ECO:0007669"/>
    <property type="project" value="UniProtKB-UniRule"/>
</dbReference>